<feature type="transmembrane region" description="Helical" evidence="5">
    <location>
        <begin position="368"/>
        <end position="390"/>
    </location>
</feature>
<evidence type="ECO:0000313" key="7">
    <source>
        <dbReference type="EMBL" id="MFC3706242.1"/>
    </source>
</evidence>
<dbReference type="RefSeq" id="WP_380098345.1">
    <property type="nucleotide sequence ID" value="NZ_JBHRYD010000016.1"/>
</dbReference>
<protein>
    <submittedName>
        <fullName evidence="7">SulP family inorganic anion transporter</fullName>
    </submittedName>
</protein>
<feature type="transmembrane region" description="Helical" evidence="5">
    <location>
        <begin position="98"/>
        <end position="119"/>
    </location>
</feature>
<proteinExistence type="predicted"/>
<feature type="transmembrane region" description="Helical" evidence="5">
    <location>
        <begin position="131"/>
        <end position="155"/>
    </location>
</feature>
<dbReference type="SUPFAM" id="SSF52091">
    <property type="entry name" value="SpoIIaa-like"/>
    <property type="match status" value="1"/>
</dbReference>
<evidence type="ECO:0000256" key="2">
    <source>
        <dbReference type="ARBA" id="ARBA00022692"/>
    </source>
</evidence>
<dbReference type="PANTHER" id="PTHR11814">
    <property type="entry name" value="SULFATE TRANSPORTER"/>
    <property type="match status" value="1"/>
</dbReference>
<dbReference type="CDD" id="cd07042">
    <property type="entry name" value="STAS_SulP_like_sulfate_transporter"/>
    <property type="match status" value="1"/>
</dbReference>
<feature type="transmembrane region" description="Helical" evidence="5">
    <location>
        <begin position="303"/>
        <end position="321"/>
    </location>
</feature>
<evidence type="ECO:0000256" key="1">
    <source>
        <dbReference type="ARBA" id="ARBA00004141"/>
    </source>
</evidence>
<reference evidence="8" key="1">
    <citation type="journal article" date="2019" name="Int. J. Syst. Evol. Microbiol.">
        <title>The Global Catalogue of Microorganisms (GCM) 10K type strain sequencing project: providing services to taxonomists for standard genome sequencing and annotation.</title>
        <authorList>
            <consortium name="The Broad Institute Genomics Platform"/>
            <consortium name="The Broad Institute Genome Sequencing Center for Infectious Disease"/>
            <person name="Wu L."/>
            <person name="Ma J."/>
        </authorList>
    </citation>
    <scope>NUCLEOTIDE SEQUENCE [LARGE SCALE GENOMIC DNA]</scope>
    <source>
        <strain evidence="8">KCTC 42281</strain>
    </source>
</reference>
<comment type="subcellular location">
    <subcellularLocation>
        <location evidence="1">Membrane</location>
        <topology evidence="1">Multi-pass membrane protein</topology>
    </subcellularLocation>
</comment>
<dbReference type="InterPro" id="IPR001902">
    <property type="entry name" value="SLC26A/SulP_fam"/>
</dbReference>
<keyword evidence="3 5" id="KW-1133">Transmembrane helix</keyword>
<evidence type="ECO:0000256" key="3">
    <source>
        <dbReference type="ARBA" id="ARBA00022989"/>
    </source>
</evidence>
<organism evidence="7 8">
    <name type="scientific">Devosia honganensis</name>
    <dbReference type="NCBI Taxonomy" id="1610527"/>
    <lineage>
        <taxon>Bacteria</taxon>
        <taxon>Pseudomonadati</taxon>
        <taxon>Pseudomonadota</taxon>
        <taxon>Alphaproteobacteria</taxon>
        <taxon>Hyphomicrobiales</taxon>
        <taxon>Devosiaceae</taxon>
        <taxon>Devosia</taxon>
    </lineage>
</organism>
<feature type="transmembrane region" description="Helical" evidence="5">
    <location>
        <begin position="341"/>
        <end position="361"/>
    </location>
</feature>
<dbReference type="InterPro" id="IPR011547">
    <property type="entry name" value="SLC26A/SulP_dom"/>
</dbReference>
<gene>
    <name evidence="7" type="ORF">ACFOOL_15940</name>
</gene>
<dbReference type="InterPro" id="IPR036513">
    <property type="entry name" value="STAS_dom_sf"/>
</dbReference>
<feature type="domain" description="STAS" evidence="6">
    <location>
        <begin position="451"/>
        <end position="564"/>
    </location>
</feature>
<dbReference type="EMBL" id="JBHRYD010000016">
    <property type="protein sequence ID" value="MFC3706242.1"/>
    <property type="molecule type" value="Genomic_DNA"/>
</dbReference>
<feature type="transmembrane region" description="Helical" evidence="5">
    <location>
        <begin position="396"/>
        <end position="428"/>
    </location>
</feature>
<keyword evidence="8" id="KW-1185">Reference proteome</keyword>
<evidence type="ECO:0000313" key="8">
    <source>
        <dbReference type="Proteomes" id="UP001595613"/>
    </source>
</evidence>
<dbReference type="Proteomes" id="UP001595613">
    <property type="component" value="Unassembled WGS sequence"/>
</dbReference>
<comment type="caution">
    <text evidence="7">The sequence shown here is derived from an EMBL/GenBank/DDBJ whole genome shotgun (WGS) entry which is preliminary data.</text>
</comment>
<dbReference type="InterPro" id="IPR002645">
    <property type="entry name" value="STAS_dom"/>
</dbReference>
<accession>A0ABV7X3V5</accession>
<dbReference type="Gene3D" id="3.30.750.24">
    <property type="entry name" value="STAS domain"/>
    <property type="match status" value="1"/>
</dbReference>
<dbReference type="Pfam" id="PF00916">
    <property type="entry name" value="Sulfate_transp"/>
    <property type="match status" value="1"/>
</dbReference>
<dbReference type="PROSITE" id="PS50801">
    <property type="entry name" value="STAS"/>
    <property type="match status" value="1"/>
</dbReference>
<evidence type="ECO:0000256" key="4">
    <source>
        <dbReference type="ARBA" id="ARBA00023136"/>
    </source>
</evidence>
<feature type="transmembrane region" description="Helical" evidence="5">
    <location>
        <begin position="264"/>
        <end position="291"/>
    </location>
</feature>
<dbReference type="NCBIfam" id="TIGR00815">
    <property type="entry name" value="sulP"/>
    <property type="match status" value="1"/>
</dbReference>
<feature type="transmembrane region" description="Helical" evidence="5">
    <location>
        <begin position="175"/>
        <end position="194"/>
    </location>
</feature>
<evidence type="ECO:0000256" key="5">
    <source>
        <dbReference type="SAM" id="Phobius"/>
    </source>
</evidence>
<sequence length="576" mass="59930">MHRYLPVLDWGRRYNRQTLVSDLVAAAIVTIMLIPQSLAYALLAGLPPEVGLYASVLPLAAYAIFGTSTSLAVGPVAVVSLMTAAAVGRIASEGTADYASAAIILAMLSGGMLVAMGAMRLGFLANFLSHPVMAGFITASALIIAISQIGGLLGIPTAGHALPDLLASLWDGLDQFNASTLAVGALALGLLLWIRLDLKNWLLHCGLGKAAANAVVRAGPVAVVGLTMTASALFDLGGRGVALVGQVPQGLPQPSLPTFDLETIRLLIVPALAISVVGFVESISVAQTLAAKRRERIDPDQELIGLGMANAAAAISGGYPVTGGFARSVVNFDAGAATPAAGAFTAVGIAAATLVLTPLLALLPKATLAATIIVAVLSLVDFSVLTRAWSFSKADFAAVVATLFGTLLFGVEPGIGLGVGLSLLIFLLRSSRPHAAVVGRVPGTEHYRNVERHAVETEPSIASLRVDESLYFANARYLEDIVFDLVAKRPEVKDVILMCSAVNAVDLSALESLSAIHRHLADMGVRFHLSEVKGPVMDRLKGTEFLAQMKERVHLSHHQAVQAVSNGAQSLVHDVS</sequence>
<name>A0ABV7X3V5_9HYPH</name>
<dbReference type="Pfam" id="PF01740">
    <property type="entry name" value="STAS"/>
    <property type="match status" value="1"/>
</dbReference>
<keyword evidence="4 5" id="KW-0472">Membrane</keyword>
<feature type="transmembrane region" description="Helical" evidence="5">
    <location>
        <begin position="20"/>
        <end position="44"/>
    </location>
</feature>
<evidence type="ECO:0000259" key="6">
    <source>
        <dbReference type="PROSITE" id="PS50801"/>
    </source>
</evidence>
<keyword evidence="2 5" id="KW-0812">Transmembrane</keyword>